<keyword evidence="1" id="KW-1133">Transmembrane helix</keyword>
<reference evidence="2 3" key="1">
    <citation type="submission" date="2018-11" db="EMBL/GenBank/DDBJ databases">
        <title>Species Designations Belie Phenotypic and Genotypic Heterogeneity in Oral Streptococci.</title>
        <authorList>
            <person name="Velsko I."/>
        </authorList>
    </citation>
    <scope>NUCLEOTIDE SEQUENCE [LARGE SCALE GENOMIC DNA]</scope>
    <source>
        <strain evidence="2 3">BCC30</strain>
    </source>
</reference>
<evidence type="ECO:0000256" key="1">
    <source>
        <dbReference type="SAM" id="Phobius"/>
    </source>
</evidence>
<keyword evidence="1" id="KW-0472">Membrane</keyword>
<proteinExistence type="predicted"/>
<organism evidence="2 3">
    <name type="scientific">Streptococcus mitis</name>
    <dbReference type="NCBI Taxonomy" id="28037"/>
    <lineage>
        <taxon>Bacteria</taxon>
        <taxon>Bacillati</taxon>
        <taxon>Bacillota</taxon>
        <taxon>Bacilli</taxon>
        <taxon>Lactobacillales</taxon>
        <taxon>Streptococcaceae</taxon>
        <taxon>Streptococcus</taxon>
        <taxon>Streptococcus mitis group</taxon>
    </lineage>
</organism>
<protein>
    <submittedName>
        <fullName evidence="2">Uncharacterized protein</fullName>
    </submittedName>
</protein>
<dbReference type="Proteomes" id="UP000271977">
    <property type="component" value="Unassembled WGS sequence"/>
</dbReference>
<dbReference type="AlphaFoldDB" id="A0A428H3D6"/>
<feature type="transmembrane region" description="Helical" evidence="1">
    <location>
        <begin position="163"/>
        <end position="181"/>
    </location>
</feature>
<evidence type="ECO:0000313" key="2">
    <source>
        <dbReference type="EMBL" id="RSJ90308.1"/>
    </source>
</evidence>
<dbReference type="RefSeq" id="WP_049510765.1">
    <property type="nucleotide sequence ID" value="NZ_JALDUX010000003.1"/>
</dbReference>
<name>A0A428H3D6_STRMT</name>
<dbReference type="EMBL" id="RJPV01000003">
    <property type="protein sequence ID" value="RSJ90308.1"/>
    <property type="molecule type" value="Genomic_DNA"/>
</dbReference>
<feature type="transmembrane region" description="Helical" evidence="1">
    <location>
        <begin position="140"/>
        <end position="157"/>
    </location>
</feature>
<gene>
    <name evidence="2" type="ORF">D8789_05680</name>
</gene>
<keyword evidence="1" id="KW-0812">Transmembrane</keyword>
<evidence type="ECO:0000313" key="3">
    <source>
        <dbReference type="Proteomes" id="UP000271977"/>
    </source>
</evidence>
<sequence length="185" mass="20371">MAFSGQKQLDGTSIQERVTILYEYLVLGRSMDQIALDYYGDKNWIISAVCQGYSEKGGKNRGKVKATQEDVLRFIQAYPDGTSDIGLTLGEFLQNRSFSNTRNFGSEYYKTNSSNDSFSPHKESLIKTHSSNDSSSIQDSLLGLGCSIVVLIVLAMTGLILKWWIISLIAVFVAIACFAGLNDGL</sequence>
<comment type="caution">
    <text evidence="2">The sequence shown here is derived from an EMBL/GenBank/DDBJ whole genome shotgun (WGS) entry which is preliminary data.</text>
</comment>
<accession>A0A428H3D6</accession>